<evidence type="ECO:0000256" key="1">
    <source>
        <dbReference type="ARBA" id="ARBA00007797"/>
    </source>
</evidence>
<keyword evidence="5" id="KW-1185">Reference proteome</keyword>
<evidence type="ECO:0000259" key="3">
    <source>
        <dbReference type="Pfam" id="PF03914"/>
    </source>
</evidence>
<reference evidence="4 5" key="1">
    <citation type="submission" date="2023-10" db="EMBL/GenBank/DDBJ databases">
        <title>Draft Genome Sequence of Candida saopaulonensis from a very Premature Infant with Sepsis.</title>
        <authorList>
            <person name="Ning Y."/>
            <person name="Dai R."/>
            <person name="Xiao M."/>
            <person name="Xu Y."/>
            <person name="Yan Q."/>
            <person name="Zhang L."/>
        </authorList>
    </citation>
    <scope>NUCLEOTIDE SEQUENCE [LARGE SCALE GENOMIC DNA]</scope>
    <source>
        <strain evidence="4 5">19XY460</strain>
    </source>
</reference>
<dbReference type="GO" id="GO:0032040">
    <property type="term" value="C:small-subunit processome"/>
    <property type="evidence" value="ECO:0007669"/>
    <property type="project" value="TreeGrafter"/>
</dbReference>
<dbReference type="PANTHER" id="PTHR12455">
    <property type="entry name" value="NUCLEOLAR COMPLEX PROTEIN 4"/>
    <property type="match status" value="1"/>
</dbReference>
<dbReference type="AlphaFoldDB" id="A0AAX4H322"/>
<organism evidence="4 5">
    <name type="scientific">Australozyma saopauloensis</name>
    <dbReference type="NCBI Taxonomy" id="291208"/>
    <lineage>
        <taxon>Eukaryota</taxon>
        <taxon>Fungi</taxon>
        <taxon>Dikarya</taxon>
        <taxon>Ascomycota</taxon>
        <taxon>Saccharomycotina</taxon>
        <taxon>Pichiomycetes</taxon>
        <taxon>Metschnikowiaceae</taxon>
        <taxon>Australozyma</taxon>
    </lineage>
</organism>
<dbReference type="GO" id="GO:0030692">
    <property type="term" value="C:Noc4p-Nop14p complex"/>
    <property type="evidence" value="ECO:0007669"/>
    <property type="project" value="TreeGrafter"/>
</dbReference>
<proteinExistence type="inferred from homology"/>
<feature type="compositionally biased region" description="Polar residues" evidence="2">
    <location>
        <begin position="21"/>
        <end position="33"/>
    </location>
</feature>
<dbReference type="InterPro" id="IPR005612">
    <property type="entry name" value="CCAAT-binding_factor"/>
</dbReference>
<dbReference type="GeneID" id="88171085"/>
<comment type="similarity">
    <text evidence="1">Belongs to the CBF/MAK21 family.</text>
</comment>
<sequence length="554" mass="63246">MAKRGKSEKVQKSKKLKVSEPGTQSKSLAKTNTLESPKAKYLTASDISRLVKDVTEKSAYNSIVTLLEELRKCIEHLRKSEDVAVEENARLIAVSLFKCFEALFSGQAMALELKDEKKQLVARWLHTKYASFIAILAELIQHNLAFELSLQIDALEIYLKIVHMEAKKTGEFPVVTYRNLVKLLLLSEIGSSLSDESTDNFLLVQFAESFSQYWDLQTYFFSNDLAEELDECAEKQALPSMLFPNYFTLIRSGLLYTTNDDELRSLPNWVPIELPDSAYKFNIKTRYQKCLLTVLKNTELSASQYKALLSILHKRIIPFMAVPAGLMDFLTDAYDQQDDDVVPILALNSLWELMKNHNLEYPDFYTKLYSLLTPTLLFTRYRSRFFRLCDLFLSSTHLSANLIASFIKRLARLALTGSAPGVVIVIPLIYNLLKRHPSCMVLLHNPDATSGYVDTFNNSETDPLKTGAMGSSLWEMETLMSHYHPNIATLAKIFGEPFRKPSYNMEDFLDWSYMTLMESEKTRRYRGLASLEFEEYDSLFAVGEGKAFVGGWLL</sequence>
<protein>
    <recommendedName>
        <fullName evidence="3">CCAAT-binding factor domain-containing protein</fullName>
    </recommendedName>
</protein>
<evidence type="ECO:0000256" key="2">
    <source>
        <dbReference type="SAM" id="MobiDB-lite"/>
    </source>
</evidence>
<dbReference type="KEGG" id="asau:88171085"/>
<gene>
    <name evidence="4" type="ORF">PUMCH_000016</name>
</gene>
<dbReference type="InterPro" id="IPR027193">
    <property type="entry name" value="Noc4"/>
</dbReference>
<dbReference type="GO" id="GO:0042254">
    <property type="term" value="P:ribosome biogenesis"/>
    <property type="evidence" value="ECO:0007669"/>
    <property type="project" value="InterPro"/>
</dbReference>
<feature type="domain" description="CCAAT-binding factor" evidence="3">
    <location>
        <begin position="344"/>
        <end position="491"/>
    </location>
</feature>
<feature type="region of interest" description="Disordered" evidence="2">
    <location>
        <begin position="1"/>
        <end position="33"/>
    </location>
</feature>
<feature type="compositionally biased region" description="Basic and acidic residues" evidence="2">
    <location>
        <begin position="1"/>
        <end position="11"/>
    </location>
</feature>
<evidence type="ECO:0000313" key="4">
    <source>
        <dbReference type="EMBL" id="WPK22803.1"/>
    </source>
</evidence>
<accession>A0AAX4H322</accession>
<dbReference type="PANTHER" id="PTHR12455:SF0">
    <property type="entry name" value="NUCLEOLAR COMPLEX PROTEIN 4 HOMOLOG"/>
    <property type="match status" value="1"/>
</dbReference>
<dbReference type="Proteomes" id="UP001338582">
    <property type="component" value="Chromosome 1"/>
</dbReference>
<dbReference type="Pfam" id="PF03914">
    <property type="entry name" value="CBF"/>
    <property type="match status" value="1"/>
</dbReference>
<evidence type="ECO:0000313" key="5">
    <source>
        <dbReference type="Proteomes" id="UP001338582"/>
    </source>
</evidence>
<dbReference type="RefSeq" id="XP_062875190.1">
    <property type="nucleotide sequence ID" value="XM_063019120.1"/>
</dbReference>
<dbReference type="EMBL" id="CP138894">
    <property type="protein sequence ID" value="WPK22803.1"/>
    <property type="molecule type" value="Genomic_DNA"/>
</dbReference>
<name>A0AAX4H322_9ASCO</name>